<reference evidence="1" key="1">
    <citation type="submission" date="2020-04" db="EMBL/GenBank/DDBJ databases">
        <authorList>
            <person name="Zhang T."/>
        </authorList>
    </citation>
    <scope>NUCLEOTIDE SEQUENCE</scope>
    <source>
        <strain evidence="1">HKST-UBA11</strain>
    </source>
</reference>
<name>A0A955L933_9BACT</name>
<reference evidence="1" key="2">
    <citation type="journal article" date="2021" name="Microbiome">
        <title>Successional dynamics and alternative stable states in a saline activated sludge microbial community over 9 years.</title>
        <authorList>
            <person name="Wang Y."/>
            <person name="Ye J."/>
            <person name="Ju F."/>
            <person name="Liu L."/>
            <person name="Boyd J.A."/>
            <person name="Deng Y."/>
            <person name="Parks D.H."/>
            <person name="Jiang X."/>
            <person name="Yin X."/>
            <person name="Woodcroft B.J."/>
            <person name="Tyson G.W."/>
            <person name="Hugenholtz P."/>
            <person name="Polz M.F."/>
            <person name="Zhang T."/>
        </authorList>
    </citation>
    <scope>NUCLEOTIDE SEQUENCE</scope>
    <source>
        <strain evidence="1">HKST-UBA11</strain>
    </source>
</reference>
<evidence type="ECO:0000313" key="1">
    <source>
        <dbReference type="EMBL" id="MCA9386071.1"/>
    </source>
</evidence>
<protein>
    <submittedName>
        <fullName evidence="1">Uncharacterized protein</fullName>
    </submittedName>
</protein>
<evidence type="ECO:0000313" key="2">
    <source>
        <dbReference type="Proteomes" id="UP000754563"/>
    </source>
</evidence>
<dbReference type="Proteomes" id="UP000754563">
    <property type="component" value="Unassembled WGS sequence"/>
</dbReference>
<dbReference type="EMBL" id="JAGQLH010000075">
    <property type="protein sequence ID" value="MCA9386071.1"/>
    <property type="molecule type" value="Genomic_DNA"/>
</dbReference>
<proteinExistence type="predicted"/>
<gene>
    <name evidence="1" type="ORF">KC717_05475</name>
</gene>
<dbReference type="AlphaFoldDB" id="A0A955L933"/>
<comment type="caution">
    <text evidence="1">The sequence shown here is derived from an EMBL/GenBank/DDBJ whole genome shotgun (WGS) entry which is preliminary data.</text>
</comment>
<organism evidence="1 2">
    <name type="scientific">Candidatus Dojkabacteria bacterium</name>
    <dbReference type="NCBI Taxonomy" id="2099670"/>
    <lineage>
        <taxon>Bacteria</taxon>
        <taxon>Candidatus Dojkabacteria</taxon>
    </lineage>
</organism>
<accession>A0A955L933</accession>
<sequence length="128" mass="14797">MAKFFLKDKIISVIGNLTVEEIDKVTMPDLNELTPYQQLAYIQTAIHMGRKYFIGLKTSEDYDVTRYGTFSKFLMRDTDDAWELHDSAGLIPGKYIHLPPLLTKEVFIEQMSKRYADNQDVTSLLTQL</sequence>